<dbReference type="EMBL" id="NWSH01000543">
    <property type="protein sequence ID" value="PCG75757.1"/>
    <property type="molecule type" value="Genomic_DNA"/>
</dbReference>
<feature type="compositionally biased region" description="Basic and acidic residues" evidence="1">
    <location>
        <begin position="56"/>
        <end position="66"/>
    </location>
</feature>
<dbReference type="InterPro" id="IPR011990">
    <property type="entry name" value="TPR-like_helical_dom_sf"/>
</dbReference>
<proteinExistence type="predicted"/>
<dbReference type="PANTHER" id="PTHR21520">
    <property type="entry name" value="GLUTAMATE-RICH PROTEIN 2"/>
    <property type="match status" value="1"/>
</dbReference>
<name>A0A2A4JUP0_HELVI</name>
<feature type="compositionally biased region" description="Low complexity" evidence="1">
    <location>
        <begin position="228"/>
        <end position="244"/>
    </location>
</feature>
<gene>
    <name evidence="2" type="ORF">B5V51_11017</name>
</gene>
<dbReference type="AlphaFoldDB" id="A0A2A4JUP0"/>
<evidence type="ECO:0000256" key="1">
    <source>
        <dbReference type="SAM" id="MobiDB-lite"/>
    </source>
</evidence>
<dbReference type="InterPro" id="IPR026703">
    <property type="entry name" value="ERICH2"/>
</dbReference>
<organism evidence="2">
    <name type="scientific">Heliothis virescens</name>
    <name type="common">Tobacco budworm moth</name>
    <dbReference type="NCBI Taxonomy" id="7102"/>
    <lineage>
        <taxon>Eukaryota</taxon>
        <taxon>Metazoa</taxon>
        <taxon>Ecdysozoa</taxon>
        <taxon>Arthropoda</taxon>
        <taxon>Hexapoda</taxon>
        <taxon>Insecta</taxon>
        <taxon>Pterygota</taxon>
        <taxon>Neoptera</taxon>
        <taxon>Endopterygota</taxon>
        <taxon>Lepidoptera</taxon>
        <taxon>Glossata</taxon>
        <taxon>Ditrysia</taxon>
        <taxon>Noctuoidea</taxon>
        <taxon>Noctuidae</taxon>
        <taxon>Heliothinae</taxon>
        <taxon>Heliothis</taxon>
    </lineage>
</organism>
<feature type="compositionally biased region" description="Basic residues" evidence="1">
    <location>
        <begin position="30"/>
        <end position="46"/>
    </location>
</feature>
<dbReference type="SUPFAM" id="SSF48452">
    <property type="entry name" value="TPR-like"/>
    <property type="match status" value="1"/>
</dbReference>
<feature type="region of interest" description="Disordered" evidence="1">
    <location>
        <begin position="1"/>
        <end position="109"/>
    </location>
</feature>
<reference evidence="2" key="1">
    <citation type="submission" date="2017-09" db="EMBL/GenBank/DDBJ databases">
        <title>Contemporary evolution of a Lepidopteran species, Heliothis virescens, in response to modern agricultural practices.</title>
        <authorList>
            <person name="Fritz M.L."/>
            <person name="Deyonke A.M."/>
            <person name="Papanicolaou A."/>
            <person name="Micinski S."/>
            <person name="Westbrook J."/>
            <person name="Gould F."/>
        </authorList>
    </citation>
    <scope>NUCLEOTIDE SEQUENCE [LARGE SCALE GENOMIC DNA]</scope>
    <source>
        <strain evidence="2">HvINT-</strain>
        <tissue evidence="2">Whole body</tissue>
    </source>
</reference>
<protein>
    <submittedName>
        <fullName evidence="2">Uncharacterized protein</fullName>
    </submittedName>
</protein>
<feature type="region of interest" description="Disordered" evidence="1">
    <location>
        <begin position="187"/>
        <end position="260"/>
    </location>
</feature>
<feature type="compositionally biased region" description="Low complexity" evidence="1">
    <location>
        <begin position="193"/>
        <end position="221"/>
    </location>
</feature>
<evidence type="ECO:0000313" key="2">
    <source>
        <dbReference type="EMBL" id="PCG75757.1"/>
    </source>
</evidence>
<dbReference type="PANTHER" id="PTHR21520:SF2">
    <property type="entry name" value="GLUTAMATE-RICH PROTEIN 2"/>
    <property type="match status" value="1"/>
</dbReference>
<comment type="caution">
    <text evidence="2">The sequence shown here is derived from an EMBL/GenBank/DDBJ whole genome shotgun (WGS) entry which is preliminary data.</text>
</comment>
<accession>A0A2A4JUP0</accession>
<sequence>MVIKTISIPKPSKREVESEAGDVIDLGAPRRIRRAAPARGKPRAARPRPPYTPNPRLEHFRLRTLDTDSGASTPLAGRPPACTPRPAPAMDADNRHSTSPEDCSEGNETLSAPSEFLAEFLSAIMRRQYAEALKYCRLILQYEPHNATARGFFPLLQHKVATRSASPRDSSSEDVSARRPPHACELMEQGADSSRSASRSSSRSRGSCASQSSLELDSSGSAPLSQRSDSASGACVGSSGSASRSEPDDNGNEPGERPDNALALACARDSAAELRRLRAHFTCSIK</sequence>